<dbReference type="OrthoDB" id="1252918at2"/>
<accession>A0A1M5ANT4</accession>
<dbReference type="EMBL" id="FQVO01000014">
    <property type="protein sequence ID" value="SHF31826.1"/>
    <property type="molecule type" value="Genomic_DNA"/>
</dbReference>
<protein>
    <submittedName>
        <fullName evidence="2">Transglycosylase</fullName>
    </submittedName>
</protein>
<dbReference type="Proteomes" id="UP000184236">
    <property type="component" value="Unassembled WGS sequence"/>
</dbReference>
<dbReference type="InterPro" id="IPR001264">
    <property type="entry name" value="Glyco_trans_51"/>
</dbReference>
<sequence length="204" mass="24060">MIKYLKISIALAFAALVLLFLYVEFGGKFIIGNSDKRMIHHEIRSREKLPENFTNFYNTLYPNALHENSWHLLLQSVINKNNQRKECPCNITAFQLTPILAIKGKKSIDQFVVARYLEHHYRQEECLSFNFSHFDFLENRKGISNLSQSLFKKDIKDLQSIEMAEIVSLYENPVKNNRFRNPERAKTRAKFLNQVYNNNLKNNK</sequence>
<dbReference type="SUPFAM" id="SSF53955">
    <property type="entry name" value="Lysozyme-like"/>
    <property type="match status" value="1"/>
</dbReference>
<dbReference type="InterPro" id="IPR036950">
    <property type="entry name" value="PBP_transglycosylase"/>
</dbReference>
<proteinExistence type="predicted"/>
<reference evidence="3" key="1">
    <citation type="submission" date="2016-11" db="EMBL/GenBank/DDBJ databases">
        <authorList>
            <person name="Varghese N."/>
            <person name="Submissions S."/>
        </authorList>
    </citation>
    <scope>NUCLEOTIDE SEQUENCE [LARGE SCALE GENOMIC DNA]</scope>
    <source>
        <strain evidence="3">DSM 26898</strain>
    </source>
</reference>
<evidence type="ECO:0000259" key="1">
    <source>
        <dbReference type="Pfam" id="PF00912"/>
    </source>
</evidence>
<gene>
    <name evidence="2" type="ORF">SAMN05444408_11452</name>
</gene>
<keyword evidence="3" id="KW-1185">Reference proteome</keyword>
<name>A0A1M5ANT4_9FLAO</name>
<dbReference type="InterPro" id="IPR023346">
    <property type="entry name" value="Lysozyme-like_dom_sf"/>
</dbReference>
<dbReference type="Gene3D" id="1.10.3810.10">
    <property type="entry name" value="Biosynthetic peptidoglycan transglycosylase-like"/>
    <property type="match status" value="1"/>
</dbReference>
<dbReference type="RefSeq" id="WP_072885797.1">
    <property type="nucleotide sequence ID" value="NZ_FQVO01000014.1"/>
</dbReference>
<evidence type="ECO:0000313" key="3">
    <source>
        <dbReference type="Proteomes" id="UP000184236"/>
    </source>
</evidence>
<feature type="domain" description="Glycosyl transferase family 51" evidence="1">
    <location>
        <begin position="107"/>
        <end position="191"/>
    </location>
</feature>
<evidence type="ECO:0000313" key="2">
    <source>
        <dbReference type="EMBL" id="SHF31826.1"/>
    </source>
</evidence>
<dbReference type="Pfam" id="PF00912">
    <property type="entry name" value="Transgly"/>
    <property type="match status" value="1"/>
</dbReference>
<dbReference type="STRING" id="1302685.SAMN05444408_11452"/>
<dbReference type="AlphaFoldDB" id="A0A1M5ANT4"/>
<organism evidence="2 3">
    <name type="scientific">Chryseobacterium takakiae</name>
    <dbReference type="NCBI Taxonomy" id="1302685"/>
    <lineage>
        <taxon>Bacteria</taxon>
        <taxon>Pseudomonadati</taxon>
        <taxon>Bacteroidota</taxon>
        <taxon>Flavobacteriia</taxon>
        <taxon>Flavobacteriales</taxon>
        <taxon>Weeksellaceae</taxon>
        <taxon>Chryseobacterium group</taxon>
        <taxon>Chryseobacterium</taxon>
    </lineage>
</organism>